<feature type="region of interest" description="Disordered" evidence="1">
    <location>
        <begin position="667"/>
        <end position="693"/>
    </location>
</feature>
<feature type="compositionally biased region" description="Polar residues" evidence="1">
    <location>
        <begin position="536"/>
        <end position="545"/>
    </location>
</feature>
<name>A0A834Y2X7_APHGI</name>
<reference evidence="3 4" key="1">
    <citation type="submission" date="2020-08" db="EMBL/GenBank/DDBJ databases">
        <title>Aphidius gifuensis genome sequencing and assembly.</title>
        <authorList>
            <person name="Du Z."/>
        </authorList>
    </citation>
    <scope>NUCLEOTIDE SEQUENCE [LARGE SCALE GENOMIC DNA]</scope>
    <source>
        <strain evidence="3">YNYX2018</strain>
        <tissue evidence="3">Adults</tissue>
    </source>
</reference>
<feature type="region of interest" description="Disordered" evidence="1">
    <location>
        <begin position="722"/>
        <end position="764"/>
    </location>
</feature>
<evidence type="ECO:0000313" key="3">
    <source>
        <dbReference type="EMBL" id="KAF7996683.1"/>
    </source>
</evidence>
<protein>
    <recommendedName>
        <fullName evidence="2">BRCT domain-containing protein</fullName>
    </recommendedName>
</protein>
<dbReference type="EMBL" id="JACMRX010000001">
    <property type="protein sequence ID" value="KAF7996683.1"/>
    <property type="molecule type" value="Genomic_DNA"/>
</dbReference>
<gene>
    <name evidence="3" type="ORF">HCN44_002329</name>
</gene>
<dbReference type="SUPFAM" id="SSF52113">
    <property type="entry name" value="BRCT domain"/>
    <property type="match status" value="1"/>
</dbReference>
<dbReference type="InterPro" id="IPR036420">
    <property type="entry name" value="BRCT_dom_sf"/>
</dbReference>
<dbReference type="InterPro" id="IPR001357">
    <property type="entry name" value="BRCT_dom"/>
</dbReference>
<feature type="compositionally biased region" description="Basic residues" evidence="1">
    <location>
        <begin position="740"/>
        <end position="757"/>
    </location>
</feature>
<dbReference type="Proteomes" id="UP000639338">
    <property type="component" value="Unassembled WGS sequence"/>
</dbReference>
<organism evidence="3 4">
    <name type="scientific">Aphidius gifuensis</name>
    <name type="common">Parasitoid wasp</name>
    <dbReference type="NCBI Taxonomy" id="684658"/>
    <lineage>
        <taxon>Eukaryota</taxon>
        <taxon>Metazoa</taxon>
        <taxon>Ecdysozoa</taxon>
        <taxon>Arthropoda</taxon>
        <taxon>Hexapoda</taxon>
        <taxon>Insecta</taxon>
        <taxon>Pterygota</taxon>
        <taxon>Neoptera</taxon>
        <taxon>Endopterygota</taxon>
        <taxon>Hymenoptera</taxon>
        <taxon>Apocrita</taxon>
        <taxon>Ichneumonoidea</taxon>
        <taxon>Braconidae</taxon>
        <taxon>Aphidiinae</taxon>
        <taxon>Aphidius</taxon>
    </lineage>
</organism>
<feature type="region of interest" description="Disordered" evidence="1">
    <location>
        <begin position="776"/>
        <end position="845"/>
    </location>
</feature>
<dbReference type="Pfam" id="PF16589">
    <property type="entry name" value="BRCT_2"/>
    <property type="match status" value="1"/>
</dbReference>
<feature type="compositionally biased region" description="Basic and acidic residues" evidence="1">
    <location>
        <begin position="984"/>
        <end position="994"/>
    </location>
</feature>
<feature type="region of interest" description="Disordered" evidence="1">
    <location>
        <begin position="140"/>
        <end position="202"/>
    </location>
</feature>
<feature type="compositionally biased region" description="Acidic residues" evidence="1">
    <location>
        <begin position="140"/>
        <end position="157"/>
    </location>
</feature>
<feature type="compositionally biased region" description="Basic and acidic residues" evidence="1">
    <location>
        <begin position="964"/>
        <end position="973"/>
    </location>
</feature>
<feature type="compositionally biased region" description="Acidic residues" evidence="1">
    <location>
        <begin position="674"/>
        <end position="688"/>
    </location>
</feature>
<feature type="compositionally biased region" description="Acidic residues" evidence="1">
    <location>
        <begin position="1016"/>
        <end position="1030"/>
    </location>
</feature>
<feature type="domain" description="BRCT" evidence="2">
    <location>
        <begin position="14"/>
        <end position="92"/>
    </location>
</feature>
<feature type="compositionally biased region" description="Basic and acidic residues" evidence="1">
    <location>
        <begin position="871"/>
        <end position="883"/>
    </location>
</feature>
<sequence length="1247" mass="141901">MQNNNLFAIDDKKLLFCIDEEVDRANYRRLNTLIEKNGGINQNICSPETINLITIKNNNNFVNKRSNYKLYNSQFIHDSIEKNCLQSLEDYRIPECIMEKDNDKKEALLNYPSLENTIFSGSKWLEPICRSEDVILESYDLDDDDDEDEGEDEEDNNVENLTTNPVDPEPVLCEENNIDKTSLKNTDKSADDCVGKPVASTSPKQIAPSVVDVALPEHIDEPVNSTSPKQIAPSVIDVALPEHVDEPVDSTSPKQIAPSVIDVALPKHIDEPVDSTSPKQMASSVVDVALPEHVDEPVESTSPKQIASSVVDVALPEHVDTQTSDVSEYFSCKNFESNLSLDDRKEAPSNSPIISANKQIDSSPEITLVKNPFFKMKRDRIRNCRSSKVLIKKENDLPIKQEVDVSMDRDKQKHDEVTSENIETKKSMLKTKSLKNTGNDLKVHSSKENKMLDIKKKRLERDLSQSYNTPINDYDVERESLDLLSSEKYSKNNMSDKNTTDVIKKITENKNSITKNNGEILNEVTSTTNSVSSVSINKPSNLSNDKSTRQENQENISISKDSDDSFVCNSQDEEETTSKRLNRIKKLKRLEKMSSKKSTGTLNIEKNSSKALGLFSCTRANDTIDKPKIFSKKKTVKIRNAFDDNFEINTSNILQRNNTQSIKDKVTNNLQDDNNNDDTVDGAVDDADGNDKSKKLVNNEKLIVKSTTSQSNSLAILLTSESANENSDKETTQLAQENRTKKRKKYHHETLNSHKHSTPVNPPVRKLCNRVCTVVPTPPSSSDELDDEYSNTSKRHCVDKENSSKAEQLKNNLTQTKEVSSNSSRKYDKANLKTPRRYLNDNDEEENLDELTNSFCQIKRKSKKNISPTKNNDKNDDNDKEKLPNNNTSQLKVGESSEALSNNDVNLKKKSSTTSNKNSMPIKSSKDFYLNNLEDDSDDENETSKLQADKETDGIIVISDSDDEKDKQDEFHSKNNNTVSKKLKITEKRKENHLKSSSNDNSRKKNIKEHQKTSNEGDDFVADSGNDTESDSSKSSPCKKHKKSVGDTDSSSSLSSSSSDDELVNLSSEYPSRTNNKSSNKVKNKKYKTTNYDRRSKKYLKGIYKSKEDKDLIIDRKNDPYRRYPTEPLDVNIKDQPRAWLDDDNKLFFRTDFDRHNHSIPTGKRPAYKEWEENEMIRFIYEKGHFHHNQSINIWNELVSTGLFIHRGSYSLMAHWKRMFETQRQIKNSDLPNRLIERLLYHFGKKK</sequence>
<feature type="region of interest" description="Disordered" evidence="1">
    <location>
        <begin position="526"/>
        <end position="577"/>
    </location>
</feature>
<keyword evidence="4" id="KW-1185">Reference proteome</keyword>
<evidence type="ECO:0000259" key="2">
    <source>
        <dbReference type="Pfam" id="PF16589"/>
    </source>
</evidence>
<proteinExistence type="predicted"/>
<comment type="caution">
    <text evidence="3">The sequence shown here is derived from an EMBL/GenBank/DDBJ whole genome shotgun (WGS) entry which is preliminary data.</text>
</comment>
<feature type="compositionally biased region" description="Low complexity" evidence="1">
    <location>
        <begin position="1049"/>
        <end position="1079"/>
    </location>
</feature>
<feature type="compositionally biased region" description="Basic and acidic residues" evidence="1">
    <location>
        <begin position="796"/>
        <end position="808"/>
    </location>
</feature>
<feature type="region of interest" description="Disordered" evidence="1">
    <location>
        <begin position="859"/>
        <end position="1091"/>
    </location>
</feature>
<dbReference type="Gene3D" id="3.40.50.10190">
    <property type="entry name" value="BRCT domain"/>
    <property type="match status" value="1"/>
</dbReference>
<evidence type="ECO:0000313" key="4">
    <source>
        <dbReference type="Proteomes" id="UP000639338"/>
    </source>
</evidence>
<accession>A0A834Y2X7</accession>
<feature type="compositionally biased region" description="Basic and acidic residues" evidence="1">
    <location>
        <begin position="177"/>
        <end position="194"/>
    </location>
</feature>
<feature type="compositionally biased region" description="Polar residues" evidence="1">
    <location>
        <begin position="809"/>
        <end position="824"/>
    </location>
</feature>
<dbReference type="AlphaFoldDB" id="A0A834Y2X7"/>
<feature type="compositionally biased region" description="Low complexity" evidence="1">
    <location>
        <begin position="526"/>
        <end position="535"/>
    </location>
</feature>
<evidence type="ECO:0000256" key="1">
    <source>
        <dbReference type="SAM" id="MobiDB-lite"/>
    </source>
</evidence>